<protein>
    <submittedName>
        <fullName evidence="3">Thermonuclease family protein</fullName>
    </submittedName>
</protein>
<dbReference type="GO" id="GO:0004518">
    <property type="term" value="F:nuclease activity"/>
    <property type="evidence" value="ECO:0007669"/>
    <property type="project" value="InterPro"/>
</dbReference>
<dbReference type="GO" id="GO:0003676">
    <property type="term" value="F:nucleic acid binding"/>
    <property type="evidence" value="ECO:0007669"/>
    <property type="project" value="InterPro"/>
</dbReference>
<dbReference type="SMART" id="SM00318">
    <property type="entry name" value="SNc"/>
    <property type="match status" value="1"/>
</dbReference>
<sequence>MRAVMSALVVVALLILGIGVGVALIGDDQESATVVRIVDGDTLIIHIDGVDERVRLLNIDTPESQTDGAPMECLADEATAFLEERLPVGTAVTLEFDAERTDPYGRLLAAVFHDDRLVNAEIAERGLGVAVLFEPNRRFFDLVREAQKRAAVAKVGFYDPAIPCSMPAQAQAIVDELNASAGVRPVTEAEASRMILDVNGAIARAERSWLALQALVGAVTSDDVDVAVANTIADAEIRRYQLEQTRAGFEAQETSEDVHPDTAGTELPNDGASGWASMPADSTRTPTTATTDPTTFTDADGGSGQTQTPGPKATPPGQTQTPGPKATSPGQTQQPGPNPTPPGATRGLSVQPTDPPSRAPRSGATSTPTAQPTDAVDSAVRDVEDAEKGKGKQPNRGRQNNP</sequence>
<dbReference type="PROSITE" id="PS01284">
    <property type="entry name" value="TNASE_2"/>
    <property type="match status" value="1"/>
</dbReference>
<reference evidence="3" key="1">
    <citation type="journal article" date="2021" name="PeerJ">
        <title>Extensive microbial diversity within the chicken gut microbiome revealed by metagenomics and culture.</title>
        <authorList>
            <person name="Gilroy R."/>
            <person name="Ravi A."/>
            <person name="Getino M."/>
            <person name="Pursley I."/>
            <person name="Horton D.L."/>
            <person name="Alikhan N.F."/>
            <person name="Baker D."/>
            <person name="Gharbi K."/>
            <person name="Hall N."/>
            <person name="Watson M."/>
            <person name="Adriaenssens E.M."/>
            <person name="Foster-Nyarko E."/>
            <person name="Jarju S."/>
            <person name="Secka A."/>
            <person name="Antonio M."/>
            <person name="Oren A."/>
            <person name="Chaudhuri R.R."/>
            <person name="La Ragione R."/>
            <person name="Hildebrand F."/>
            <person name="Pallen M.J."/>
        </authorList>
    </citation>
    <scope>NUCLEOTIDE SEQUENCE</scope>
    <source>
        <strain evidence="3">ChiGjej3B3-7470</strain>
    </source>
</reference>
<evidence type="ECO:0000259" key="2">
    <source>
        <dbReference type="PROSITE" id="PS50830"/>
    </source>
</evidence>
<proteinExistence type="predicted"/>
<accession>A0A921ER98</accession>
<dbReference type="EMBL" id="DYZF01000203">
    <property type="protein sequence ID" value="HJE51925.1"/>
    <property type="molecule type" value="Genomic_DNA"/>
</dbReference>
<dbReference type="AlphaFoldDB" id="A0A921ER98"/>
<dbReference type="InterPro" id="IPR035437">
    <property type="entry name" value="SNase_OB-fold_sf"/>
</dbReference>
<dbReference type="Proteomes" id="UP000712713">
    <property type="component" value="Unassembled WGS sequence"/>
</dbReference>
<dbReference type="PROSITE" id="PS01123">
    <property type="entry name" value="TNASE_1"/>
    <property type="match status" value="1"/>
</dbReference>
<feature type="compositionally biased region" description="Polar residues" evidence="1">
    <location>
        <begin position="363"/>
        <end position="372"/>
    </location>
</feature>
<gene>
    <name evidence="3" type="ORF">K8V15_08105</name>
</gene>
<feature type="compositionally biased region" description="Low complexity" evidence="1">
    <location>
        <begin position="279"/>
        <end position="335"/>
    </location>
</feature>
<evidence type="ECO:0000313" key="3">
    <source>
        <dbReference type="EMBL" id="HJE51925.1"/>
    </source>
</evidence>
<reference evidence="3" key="2">
    <citation type="submission" date="2021-09" db="EMBL/GenBank/DDBJ databases">
        <authorList>
            <person name="Gilroy R."/>
        </authorList>
    </citation>
    <scope>NUCLEOTIDE SEQUENCE</scope>
    <source>
        <strain evidence="3">ChiGjej3B3-7470</strain>
    </source>
</reference>
<feature type="region of interest" description="Disordered" evidence="1">
    <location>
        <begin position="249"/>
        <end position="402"/>
    </location>
</feature>
<comment type="caution">
    <text evidence="3">The sequence shown here is derived from an EMBL/GenBank/DDBJ whole genome shotgun (WGS) entry which is preliminary data.</text>
</comment>
<feature type="domain" description="TNase-like" evidence="2">
    <location>
        <begin position="28"/>
        <end position="160"/>
    </location>
</feature>
<dbReference type="SUPFAM" id="SSF50199">
    <property type="entry name" value="Staphylococcal nuclease"/>
    <property type="match status" value="1"/>
</dbReference>
<dbReference type="PROSITE" id="PS50830">
    <property type="entry name" value="TNASE_3"/>
    <property type="match status" value="1"/>
</dbReference>
<dbReference type="Pfam" id="PF00565">
    <property type="entry name" value="SNase"/>
    <property type="match status" value="1"/>
</dbReference>
<evidence type="ECO:0000313" key="4">
    <source>
        <dbReference type="Proteomes" id="UP000712713"/>
    </source>
</evidence>
<organism evidence="3 4">
    <name type="scientific">Tessaracoccus flavescens</name>
    <dbReference type="NCBI Taxonomy" id="399497"/>
    <lineage>
        <taxon>Bacteria</taxon>
        <taxon>Bacillati</taxon>
        <taxon>Actinomycetota</taxon>
        <taxon>Actinomycetes</taxon>
        <taxon>Propionibacteriales</taxon>
        <taxon>Propionibacteriaceae</taxon>
        <taxon>Tessaracoccus</taxon>
    </lineage>
</organism>
<evidence type="ECO:0000256" key="1">
    <source>
        <dbReference type="SAM" id="MobiDB-lite"/>
    </source>
</evidence>
<feature type="compositionally biased region" description="Basic and acidic residues" evidence="1">
    <location>
        <begin position="379"/>
        <end position="390"/>
    </location>
</feature>
<dbReference type="InterPro" id="IPR002071">
    <property type="entry name" value="Thermonucl_AS"/>
</dbReference>
<dbReference type="Gene3D" id="2.40.50.90">
    <property type="match status" value="1"/>
</dbReference>
<dbReference type="InterPro" id="IPR016071">
    <property type="entry name" value="Staphylococal_nuclease_OB-fold"/>
</dbReference>
<name>A0A921ER98_9ACTN</name>